<proteinExistence type="predicted"/>
<evidence type="ECO:0000313" key="2">
    <source>
        <dbReference type="EnsemblMetazoa" id="ADIR009469-PA"/>
    </source>
</evidence>
<organism evidence="2 3">
    <name type="scientific">Anopheles dirus</name>
    <dbReference type="NCBI Taxonomy" id="7168"/>
    <lineage>
        <taxon>Eukaryota</taxon>
        <taxon>Metazoa</taxon>
        <taxon>Ecdysozoa</taxon>
        <taxon>Arthropoda</taxon>
        <taxon>Hexapoda</taxon>
        <taxon>Insecta</taxon>
        <taxon>Pterygota</taxon>
        <taxon>Neoptera</taxon>
        <taxon>Endopterygota</taxon>
        <taxon>Diptera</taxon>
        <taxon>Nematocera</taxon>
        <taxon>Culicoidea</taxon>
        <taxon>Culicidae</taxon>
        <taxon>Anophelinae</taxon>
        <taxon>Anopheles</taxon>
    </lineage>
</organism>
<dbReference type="VEuPathDB" id="VectorBase:ADIR009469"/>
<dbReference type="Proteomes" id="UP000075884">
    <property type="component" value="Unassembled WGS sequence"/>
</dbReference>
<reference evidence="2" key="2">
    <citation type="submission" date="2020-05" db="UniProtKB">
        <authorList>
            <consortium name="EnsemblMetazoa"/>
        </authorList>
    </citation>
    <scope>IDENTIFICATION</scope>
    <source>
        <strain evidence="2">WRAIR2</strain>
    </source>
</reference>
<feature type="region of interest" description="Disordered" evidence="1">
    <location>
        <begin position="24"/>
        <end position="46"/>
    </location>
</feature>
<sequence length="151" mass="15432">MLHAAGGDGTAVVALSSGTSAPNGNDGAFGDAAPASGPNNSSILRPTNLRHNPLDAMMESGAYPLGAIRREPQLSVNSGNFDNASVLSTDSGSTVGGGYGDPNQVGLPLAGGGGGVQKRWIPHQQRELLEKQAQLLLSGAAIKRKRETEIF</sequence>
<accession>A0A182NP84</accession>
<dbReference type="EnsemblMetazoa" id="ADIR009469-RA">
    <property type="protein sequence ID" value="ADIR009469-PA"/>
    <property type="gene ID" value="ADIR009469"/>
</dbReference>
<keyword evidence="3" id="KW-1185">Reference proteome</keyword>
<evidence type="ECO:0000256" key="1">
    <source>
        <dbReference type="SAM" id="MobiDB-lite"/>
    </source>
</evidence>
<dbReference type="AlphaFoldDB" id="A0A182NP84"/>
<reference evidence="3" key="1">
    <citation type="submission" date="2013-03" db="EMBL/GenBank/DDBJ databases">
        <title>The Genome Sequence of Anopheles dirus WRAIR2.</title>
        <authorList>
            <consortium name="The Broad Institute Genomics Platform"/>
            <person name="Neafsey D.E."/>
            <person name="Walton C."/>
            <person name="Walker B."/>
            <person name="Young S.K."/>
            <person name="Zeng Q."/>
            <person name="Gargeya S."/>
            <person name="Fitzgerald M."/>
            <person name="Haas B."/>
            <person name="Abouelleil A."/>
            <person name="Allen A.W."/>
            <person name="Alvarado L."/>
            <person name="Arachchi H.M."/>
            <person name="Berlin A.M."/>
            <person name="Chapman S.B."/>
            <person name="Gainer-Dewar J."/>
            <person name="Goldberg J."/>
            <person name="Griggs A."/>
            <person name="Gujja S."/>
            <person name="Hansen M."/>
            <person name="Howarth C."/>
            <person name="Imamovic A."/>
            <person name="Ireland A."/>
            <person name="Larimer J."/>
            <person name="McCowan C."/>
            <person name="Murphy C."/>
            <person name="Pearson M."/>
            <person name="Poon T.W."/>
            <person name="Priest M."/>
            <person name="Roberts A."/>
            <person name="Saif S."/>
            <person name="Shea T."/>
            <person name="Sisk P."/>
            <person name="Sykes S."/>
            <person name="Wortman J."/>
            <person name="Nusbaum C."/>
            <person name="Birren B."/>
        </authorList>
    </citation>
    <scope>NUCLEOTIDE SEQUENCE [LARGE SCALE GENOMIC DNA]</scope>
    <source>
        <strain evidence="3">WRAIR2</strain>
    </source>
</reference>
<evidence type="ECO:0000313" key="3">
    <source>
        <dbReference type="Proteomes" id="UP000075884"/>
    </source>
</evidence>
<protein>
    <submittedName>
        <fullName evidence="2">Uncharacterized protein</fullName>
    </submittedName>
</protein>
<name>A0A182NP84_9DIPT</name>